<sequence>MNSVILSFPSIIETIKEDQEVIPELGILVDGEYHFSKLGHFYITEFNRDRNANVTTITANDKMTYLEGVYDSKLTYPKPYREVALEIANLAGVEVNQASFASLGIGAIKKPEGYTFRQAIGLIAQFEGGFASFNRDGELEIRRLRPTEFSVTPESYLLKGFTKNENSYKIGGITVRVGEEETDVLKVGTDTGSQVELENKSMTQDLLNQVWRLVKDINYFPYELKWRGCPALEAGDWIYVTDRNGKRYSVPNLSYSMNFNGGLSAESKATTNSVSGNATKYRGTLNQKVQWLESILSSNDWNHNYYDAEPGNPKVGDLWFKKVGKDIEIWQYVETDGVQDWELQISSAPNQELLDMIEDLVKETADAQAAAEEAKAAGEAAEQLAEEAKTESAKAIEDANTAVAGVTNLGQIVQAVDQAAQLAIEQSANAVTDAQAAMVKANELLTTVTELEGTITNITADIDAINGELSVKVDQTTFNQLKGTVDTHSTSISANAQAITQKANQTQVNAIDQTVISHTAELTTQSDKIAGLVTKTDGQSTKISALELQAGQFNLTLSSVQSDLAGLEVGTRNYALMTSVTKIVPQNNYAKHLYDLSNGAFDIESNAEIMVTFDWEAPDATESSKFRLNRVVKFKNGAADQWSGMIVGNGGDVLTKAKKGSYAGIWRWYKTDYSSADISKIEVVLNQTVLGGAIKISNLAVRIGNKATDWTPAPEDMATVTALTSVQATVDGLVTTVATKANQSQVTQLADQITSVVQNTSDLVNKFPDSKFAKKVPEPTAEGSVTYNYDEDGLFVKNNGTTRSRIYWQIGFVVGQTYNIRLLANCEVEVSKIEIGTSEGENLKVNPSLNKNWIEGTIKVTKWTALSIFIEPGEAIRLRELCIYNANTGLTTSQITQLSDQINLRVQKGEVISQINISTEGILIAGEKVWISGLTKIDNAVIATANIKDLAVTNGKIANLAVNTAKIGDAAIVTAKIGDLAVTNAKIANLAINDAKIQNASISSAKIISLDASKVVANTLSAITTNTGTLNVTDWINVTTDNRGIRGTYDFGDAYGEAYNYRWFVGDYRLSHRHLIYTGKGYNVNVNNTKGSYLYDLETFYGIDYLKMRQYTSGGTLLNRIDINANAITMGSGNWNTEAKIKINSDGTGFFGERFNFNGGIDVAAPNNVGLRTGRIDAPLNYNSISINAERPGLTSVEFGIDNIYFNSTRTGSADFRIGKDGSAINGGRVIASEAVYKRTYSGAANMIVMDTGTIGRTTSARKYKADILVANEVMKKAKKVLELSPASWWDKGELADGTAKERYYGFIADEFDNLGLTEVVIYENGQVESLAYDRISMYHNVILTEHEQEINKLKKKVEILENEIRVLQVA</sequence>
<feature type="domain" description="Peptidase S74" evidence="2">
    <location>
        <begin position="1260"/>
        <end position="1358"/>
    </location>
</feature>
<evidence type="ECO:0000313" key="3">
    <source>
        <dbReference type="EMBL" id="MBO0447957.1"/>
    </source>
</evidence>
<evidence type="ECO:0000313" key="4">
    <source>
        <dbReference type="Proteomes" id="UP000664256"/>
    </source>
</evidence>
<gene>
    <name evidence="3" type="ORF">JZO76_00240</name>
</gene>
<protein>
    <recommendedName>
        <fullName evidence="2">Peptidase S74 domain-containing protein</fullName>
    </recommendedName>
</protein>
<dbReference type="EMBL" id="JAFLVT010000001">
    <property type="protein sequence ID" value="MBO0447957.1"/>
    <property type="molecule type" value="Genomic_DNA"/>
</dbReference>
<name>A0ABS3H3B9_9ENTE</name>
<dbReference type="PROSITE" id="PS51688">
    <property type="entry name" value="ICA"/>
    <property type="match status" value="1"/>
</dbReference>
<accession>A0ABS3H3B9</accession>
<comment type="caution">
    <text evidence="3">The sequence shown here is derived from an EMBL/GenBank/DDBJ whole genome shotgun (WGS) entry which is preliminary data.</text>
</comment>
<keyword evidence="4" id="KW-1185">Reference proteome</keyword>
<dbReference type="InterPro" id="IPR030392">
    <property type="entry name" value="S74_ICA"/>
</dbReference>
<reference evidence="3 4" key="1">
    <citation type="submission" date="2021-03" db="EMBL/GenBank/DDBJ databases">
        <title>Enterococcal diversity collection.</title>
        <authorList>
            <person name="Gilmore M.S."/>
            <person name="Schwartzman J."/>
            <person name="Van Tyne D."/>
            <person name="Martin M."/>
            <person name="Earl A.M."/>
            <person name="Manson A.L."/>
            <person name="Straub T."/>
            <person name="Salamzade R."/>
            <person name="Saavedra J."/>
            <person name="Lebreton F."/>
            <person name="Prichula J."/>
            <person name="Schaufler K."/>
            <person name="Gaca A."/>
            <person name="Sgardioli B."/>
            <person name="Wagenaar J."/>
            <person name="Strong T."/>
        </authorList>
    </citation>
    <scope>NUCLEOTIDE SEQUENCE [LARGE SCALE GENOMIC DNA]</scope>
    <source>
        <strain evidence="3 4">MJM12</strain>
    </source>
</reference>
<feature type="coiled-coil region" evidence="1">
    <location>
        <begin position="350"/>
        <end position="391"/>
    </location>
</feature>
<proteinExistence type="predicted"/>
<dbReference type="RefSeq" id="WP_206902168.1">
    <property type="nucleotide sequence ID" value="NZ_JAFLVT010000001.1"/>
</dbReference>
<dbReference type="Proteomes" id="UP000664256">
    <property type="component" value="Unassembled WGS sequence"/>
</dbReference>
<organism evidence="3 4">
    <name type="scientific">Candidatus Enterococcus myersii</name>
    <dbReference type="NCBI Taxonomy" id="2815322"/>
    <lineage>
        <taxon>Bacteria</taxon>
        <taxon>Bacillati</taxon>
        <taxon>Bacillota</taxon>
        <taxon>Bacilli</taxon>
        <taxon>Lactobacillales</taxon>
        <taxon>Enterococcaceae</taxon>
        <taxon>Enterococcus</taxon>
    </lineage>
</organism>
<evidence type="ECO:0000259" key="2">
    <source>
        <dbReference type="PROSITE" id="PS51688"/>
    </source>
</evidence>
<evidence type="ECO:0000256" key="1">
    <source>
        <dbReference type="SAM" id="Coils"/>
    </source>
</evidence>
<feature type="coiled-coil region" evidence="1">
    <location>
        <begin position="1344"/>
        <end position="1371"/>
    </location>
</feature>
<keyword evidence="1" id="KW-0175">Coiled coil</keyword>